<evidence type="ECO:0000313" key="3">
    <source>
        <dbReference type="Proteomes" id="UP001215280"/>
    </source>
</evidence>
<sequence>MPGPAARTRVDVDSTNPAASGQERSPYRIRRASVVWIYPLTTLILTWQGFERRQWRSAGSLHATAVSLHGQRARAHFRGSQAWTGRYDTTCSTHESVGRQVRAFAAAVCALGECSGRGLRFRKSVSSRRAATHRRASRVCVRGSRGNRRYSTDMRKVAVSESGRAQPWPRISQSVTDSERTLRPAPAMTTRAISLLASRHRHVARSGGTFVRGTGK</sequence>
<feature type="region of interest" description="Disordered" evidence="1">
    <location>
        <begin position="153"/>
        <end position="175"/>
    </location>
</feature>
<evidence type="ECO:0000256" key="1">
    <source>
        <dbReference type="SAM" id="MobiDB-lite"/>
    </source>
</evidence>
<name>A0AAD7IYC0_9AGAR</name>
<accession>A0AAD7IYC0</accession>
<evidence type="ECO:0000313" key="2">
    <source>
        <dbReference type="EMBL" id="KAJ7753104.1"/>
    </source>
</evidence>
<protein>
    <submittedName>
        <fullName evidence="2">Uncharacterized protein</fullName>
    </submittedName>
</protein>
<comment type="caution">
    <text evidence="2">The sequence shown here is derived from an EMBL/GenBank/DDBJ whole genome shotgun (WGS) entry which is preliminary data.</text>
</comment>
<feature type="compositionally biased region" description="Polar residues" evidence="1">
    <location>
        <begin position="13"/>
        <end position="23"/>
    </location>
</feature>
<gene>
    <name evidence="2" type="ORF">DFH07DRAFT_515598</name>
</gene>
<reference evidence="2" key="1">
    <citation type="submission" date="2023-03" db="EMBL/GenBank/DDBJ databases">
        <title>Massive genome expansion in bonnet fungi (Mycena s.s.) driven by repeated elements and novel gene families across ecological guilds.</title>
        <authorList>
            <consortium name="Lawrence Berkeley National Laboratory"/>
            <person name="Harder C.B."/>
            <person name="Miyauchi S."/>
            <person name="Viragh M."/>
            <person name="Kuo A."/>
            <person name="Thoen E."/>
            <person name="Andreopoulos B."/>
            <person name="Lu D."/>
            <person name="Skrede I."/>
            <person name="Drula E."/>
            <person name="Henrissat B."/>
            <person name="Morin E."/>
            <person name="Kohler A."/>
            <person name="Barry K."/>
            <person name="LaButti K."/>
            <person name="Morin E."/>
            <person name="Salamov A."/>
            <person name="Lipzen A."/>
            <person name="Mereny Z."/>
            <person name="Hegedus B."/>
            <person name="Baldrian P."/>
            <person name="Stursova M."/>
            <person name="Weitz H."/>
            <person name="Taylor A."/>
            <person name="Grigoriev I.V."/>
            <person name="Nagy L.G."/>
            <person name="Martin F."/>
            <person name="Kauserud H."/>
        </authorList>
    </citation>
    <scope>NUCLEOTIDE SEQUENCE</scope>
    <source>
        <strain evidence="2">CBHHK188m</strain>
    </source>
</reference>
<proteinExistence type="predicted"/>
<keyword evidence="3" id="KW-1185">Reference proteome</keyword>
<dbReference type="EMBL" id="JARJLG010000072">
    <property type="protein sequence ID" value="KAJ7753104.1"/>
    <property type="molecule type" value="Genomic_DNA"/>
</dbReference>
<organism evidence="2 3">
    <name type="scientific">Mycena maculata</name>
    <dbReference type="NCBI Taxonomy" id="230809"/>
    <lineage>
        <taxon>Eukaryota</taxon>
        <taxon>Fungi</taxon>
        <taxon>Dikarya</taxon>
        <taxon>Basidiomycota</taxon>
        <taxon>Agaricomycotina</taxon>
        <taxon>Agaricomycetes</taxon>
        <taxon>Agaricomycetidae</taxon>
        <taxon>Agaricales</taxon>
        <taxon>Marasmiineae</taxon>
        <taxon>Mycenaceae</taxon>
        <taxon>Mycena</taxon>
    </lineage>
</organism>
<dbReference type="AlphaFoldDB" id="A0AAD7IYC0"/>
<feature type="region of interest" description="Disordered" evidence="1">
    <location>
        <begin position="1"/>
        <end position="24"/>
    </location>
</feature>
<dbReference type="Proteomes" id="UP001215280">
    <property type="component" value="Unassembled WGS sequence"/>
</dbReference>